<dbReference type="EMBL" id="FUWZ01000004">
    <property type="protein sequence ID" value="SKA36431.1"/>
    <property type="molecule type" value="Genomic_DNA"/>
</dbReference>
<feature type="transmembrane region" description="Helical" evidence="1">
    <location>
        <begin position="6"/>
        <end position="24"/>
    </location>
</feature>
<keyword evidence="1" id="KW-0812">Transmembrane</keyword>
<dbReference type="OrthoDB" id="9975372at2"/>
<reference evidence="3" key="1">
    <citation type="submission" date="2017-02" db="EMBL/GenBank/DDBJ databases">
        <authorList>
            <person name="Varghese N."/>
            <person name="Submissions S."/>
        </authorList>
    </citation>
    <scope>NUCLEOTIDE SEQUENCE [LARGE SCALE GENOMIC DNA]</scope>
    <source>
        <strain evidence="3">DSM 22224</strain>
    </source>
</reference>
<dbReference type="Proteomes" id="UP000190367">
    <property type="component" value="Unassembled WGS sequence"/>
</dbReference>
<name>A0A1T4T867_9BACT</name>
<protein>
    <submittedName>
        <fullName evidence="2">Uncharacterized protein</fullName>
    </submittedName>
</protein>
<organism evidence="2 3">
    <name type="scientific">Chitinophaga eiseniae</name>
    <dbReference type="NCBI Taxonomy" id="634771"/>
    <lineage>
        <taxon>Bacteria</taxon>
        <taxon>Pseudomonadati</taxon>
        <taxon>Bacteroidota</taxon>
        <taxon>Chitinophagia</taxon>
        <taxon>Chitinophagales</taxon>
        <taxon>Chitinophagaceae</taxon>
        <taxon>Chitinophaga</taxon>
    </lineage>
</organism>
<keyword evidence="1" id="KW-0472">Membrane</keyword>
<evidence type="ECO:0000313" key="2">
    <source>
        <dbReference type="EMBL" id="SKA36431.1"/>
    </source>
</evidence>
<evidence type="ECO:0000256" key="1">
    <source>
        <dbReference type="SAM" id="Phobius"/>
    </source>
</evidence>
<gene>
    <name evidence="2" type="ORF">SAMN04488128_104105</name>
</gene>
<sequence length="74" mass="8558">MHPYSEWTVILVFLVIEVALIVKYGGRVVETYRQYRENEVHGVILAFRIILFMLLLTAAVLLDIVLWPTGKETP</sequence>
<evidence type="ECO:0000313" key="3">
    <source>
        <dbReference type="Proteomes" id="UP000190367"/>
    </source>
</evidence>
<proteinExistence type="predicted"/>
<accession>A0A1T4T867</accession>
<dbReference type="AlphaFoldDB" id="A0A1T4T867"/>
<dbReference type="STRING" id="634771.SAMN04488128_104105"/>
<feature type="transmembrane region" description="Helical" evidence="1">
    <location>
        <begin position="45"/>
        <end position="67"/>
    </location>
</feature>
<keyword evidence="1" id="KW-1133">Transmembrane helix</keyword>
<dbReference type="RefSeq" id="WP_078671472.1">
    <property type="nucleotide sequence ID" value="NZ_FUWZ01000004.1"/>
</dbReference>
<keyword evidence="3" id="KW-1185">Reference proteome</keyword>